<comment type="caution">
    <text evidence="1">The sequence shown here is derived from an EMBL/GenBank/DDBJ whole genome shotgun (WGS) entry which is preliminary data.</text>
</comment>
<gene>
    <name evidence="1" type="ORF">BES34_004810</name>
</gene>
<organism evidence="1 2">
    <name type="scientific">Leptospira inadai serovar Lyme</name>
    <dbReference type="NCBI Taxonomy" id="293084"/>
    <lineage>
        <taxon>Bacteria</taxon>
        <taxon>Pseudomonadati</taxon>
        <taxon>Spirochaetota</taxon>
        <taxon>Spirochaetia</taxon>
        <taxon>Leptospirales</taxon>
        <taxon>Leptospiraceae</taxon>
        <taxon>Leptospira</taxon>
    </lineage>
</organism>
<name>A0ABX4YM77_9LEPT</name>
<evidence type="ECO:0000313" key="1">
    <source>
        <dbReference type="EMBL" id="PNV76321.1"/>
    </source>
</evidence>
<dbReference type="Proteomes" id="UP000094669">
    <property type="component" value="Unassembled WGS sequence"/>
</dbReference>
<reference evidence="1" key="1">
    <citation type="submission" date="2018-01" db="EMBL/GenBank/DDBJ databases">
        <title>Genomic characterization of Leptospira inadai serogroup Lyme isolated from captured rat in Brazil and comparative analysis with human reference strain.</title>
        <authorList>
            <person name="Moreno L.Z."/>
            <person name="Loureiro A.P."/>
            <person name="Miraglia F."/>
            <person name="Kremer F.S."/>
            <person name="Eslabao M.R."/>
            <person name="Dellagostin O.A."/>
            <person name="Lilenbaum W."/>
            <person name="Moreno A.M."/>
        </authorList>
    </citation>
    <scope>NUCLEOTIDE SEQUENCE [LARGE SCALE GENOMIC DNA]</scope>
    <source>
        <strain evidence="1">M34/99</strain>
    </source>
</reference>
<protein>
    <submittedName>
        <fullName evidence="1">Uncharacterized protein</fullName>
    </submittedName>
</protein>
<sequence length="71" mass="8295">MSICTTRSPESMALYKLRTRSESFGSLKMEMVRKLCRKIPPDLNLGDDSFRIGFSHPTSLEIMRMTFYTRK</sequence>
<evidence type="ECO:0000313" key="2">
    <source>
        <dbReference type="Proteomes" id="UP000094669"/>
    </source>
</evidence>
<dbReference type="EMBL" id="MCRM02000003">
    <property type="protein sequence ID" value="PNV76321.1"/>
    <property type="molecule type" value="Genomic_DNA"/>
</dbReference>
<proteinExistence type="predicted"/>
<keyword evidence="2" id="KW-1185">Reference proteome</keyword>
<accession>A0ABX4YM77</accession>